<dbReference type="VEuPathDB" id="FungiDB:KRP23_4237"/>
<feature type="compositionally biased region" description="Low complexity" evidence="1">
    <location>
        <begin position="71"/>
        <end position="89"/>
    </location>
</feature>
<dbReference type="VEuPathDB" id="FungiDB:KRP22_2436"/>
<accession>H3GNY9</accession>
<dbReference type="InterPro" id="IPR023393">
    <property type="entry name" value="START-like_dom_sf"/>
</dbReference>
<dbReference type="AlphaFoldDB" id="H3GNY9"/>
<dbReference type="Gene3D" id="3.30.530.20">
    <property type="match status" value="1"/>
</dbReference>
<evidence type="ECO:0000313" key="3">
    <source>
        <dbReference type="Proteomes" id="UP000005238"/>
    </source>
</evidence>
<dbReference type="EMBL" id="DS566028">
    <property type="status" value="NOT_ANNOTATED_CDS"/>
    <property type="molecule type" value="Genomic_DNA"/>
</dbReference>
<dbReference type="EnsemblProtists" id="Phyra78362">
    <property type="protein sequence ID" value="Phyra78362"/>
    <property type="gene ID" value="Phyra78362"/>
</dbReference>
<sequence>MKFTLPQNAFPDVELSHQQQDALAEEADSVVKEIVAANDAFLADGATFRDSQWSHIRAKDGLHVFRQRSCGSSKTQGGSWSSGGSSSSGERGPIANRETSLSSSSAFGENSIMERMKPAGVSLMALHGIVDGNLDDCMFGCFASTDEAWKLRSSHINDRLDDARILATIRGPTQRDPFRFLGIKWFAKEHPVVLSTIVQQRDFLIMEASGLTLDSKGQRVGYFLMHSVTLRAIPELTEMGIVRGKMSFCYIFRQGGPGKVQVYTLGYFDSRGDMPGRVSVAIAAEAAICCGGVVDYAYIKKLAWLMGRKGDRSGRTETASRSCESCHKSLTKFSLSSSGSGGACRICRRATCGKCSVVKKMTVDVSDTGSVQQCSFRFCLHA</sequence>
<evidence type="ECO:0000313" key="2">
    <source>
        <dbReference type="EnsemblProtists" id="Phyra78362"/>
    </source>
</evidence>
<name>H3GNY9_PHYRM</name>
<proteinExistence type="predicted"/>
<dbReference type="PANTHER" id="PTHR13510">
    <property type="entry name" value="FYVE-FINGER-CONTAINING RAB5 EFFECTOR PROTEIN RABENOSYN-5-RELATED"/>
    <property type="match status" value="1"/>
</dbReference>
<feature type="region of interest" description="Disordered" evidence="1">
    <location>
        <begin position="68"/>
        <end position="105"/>
    </location>
</feature>
<dbReference type="Proteomes" id="UP000005238">
    <property type="component" value="Unassembled WGS sequence"/>
</dbReference>
<dbReference type="HOGENOM" id="CLU_015303_8_1_1"/>
<dbReference type="InParanoid" id="H3GNY9"/>
<evidence type="ECO:0000256" key="1">
    <source>
        <dbReference type="SAM" id="MobiDB-lite"/>
    </source>
</evidence>
<organism evidence="2 3">
    <name type="scientific">Phytophthora ramorum</name>
    <name type="common">Sudden oak death agent</name>
    <dbReference type="NCBI Taxonomy" id="164328"/>
    <lineage>
        <taxon>Eukaryota</taxon>
        <taxon>Sar</taxon>
        <taxon>Stramenopiles</taxon>
        <taxon>Oomycota</taxon>
        <taxon>Peronosporomycetes</taxon>
        <taxon>Peronosporales</taxon>
        <taxon>Peronosporaceae</taxon>
        <taxon>Phytophthora</taxon>
    </lineage>
</organism>
<dbReference type="InterPro" id="IPR052727">
    <property type="entry name" value="Rab4/Rab5_effector"/>
</dbReference>
<evidence type="ECO:0008006" key="4">
    <source>
        <dbReference type="Google" id="ProtNLM"/>
    </source>
</evidence>
<reference evidence="3" key="1">
    <citation type="journal article" date="2006" name="Science">
        <title>Phytophthora genome sequences uncover evolutionary origins and mechanisms of pathogenesis.</title>
        <authorList>
            <person name="Tyler B.M."/>
            <person name="Tripathy S."/>
            <person name="Zhang X."/>
            <person name="Dehal P."/>
            <person name="Jiang R.H."/>
            <person name="Aerts A."/>
            <person name="Arredondo F.D."/>
            <person name="Baxter L."/>
            <person name="Bensasson D."/>
            <person name="Beynon J.L."/>
            <person name="Chapman J."/>
            <person name="Damasceno C.M."/>
            <person name="Dorrance A.E."/>
            <person name="Dou D."/>
            <person name="Dickerman A.W."/>
            <person name="Dubchak I.L."/>
            <person name="Garbelotto M."/>
            <person name="Gijzen M."/>
            <person name="Gordon S.G."/>
            <person name="Govers F."/>
            <person name="Grunwald N.J."/>
            <person name="Huang W."/>
            <person name="Ivors K.L."/>
            <person name="Jones R.W."/>
            <person name="Kamoun S."/>
            <person name="Krampis K."/>
            <person name="Lamour K.H."/>
            <person name="Lee M.K."/>
            <person name="McDonald W.H."/>
            <person name="Medina M."/>
            <person name="Meijer H.J."/>
            <person name="Nordberg E.K."/>
            <person name="Maclean D.J."/>
            <person name="Ospina-Giraldo M.D."/>
            <person name="Morris P.F."/>
            <person name="Phuntumart V."/>
            <person name="Putnam N.H."/>
            <person name="Rash S."/>
            <person name="Rose J.K."/>
            <person name="Sakihama Y."/>
            <person name="Salamov A.A."/>
            <person name="Savidor A."/>
            <person name="Scheuring C.F."/>
            <person name="Smith B.M."/>
            <person name="Sobral B.W."/>
            <person name="Terry A."/>
            <person name="Torto-Alalibo T.A."/>
            <person name="Win J."/>
            <person name="Xu Z."/>
            <person name="Zhang H."/>
            <person name="Grigoriev I.V."/>
            <person name="Rokhsar D.S."/>
            <person name="Boore J.L."/>
        </authorList>
    </citation>
    <scope>NUCLEOTIDE SEQUENCE [LARGE SCALE GENOMIC DNA]</scope>
    <source>
        <strain evidence="3">Pr102</strain>
    </source>
</reference>
<reference evidence="2" key="2">
    <citation type="submission" date="2015-06" db="UniProtKB">
        <authorList>
            <consortium name="EnsemblProtists"/>
        </authorList>
    </citation>
    <scope>IDENTIFICATION</scope>
    <source>
        <strain evidence="2">Pr102</strain>
    </source>
</reference>
<dbReference type="PANTHER" id="PTHR13510:SF44">
    <property type="entry name" value="RABENOSYN-5"/>
    <property type="match status" value="1"/>
</dbReference>
<dbReference type="OMA" id="CMFGCFA"/>
<protein>
    <recommendedName>
        <fullName evidence="4">START domain-containing protein</fullName>
    </recommendedName>
</protein>
<dbReference type="eggNOG" id="ENOG502SIP9">
    <property type="taxonomic scope" value="Eukaryota"/>
</dbReference>
<keyword evidence="3" id="KW-1185">Reference proteome</keyword>